<proteinExistence type="predicted"/>
<dbReference type="AlphaFoldDB" id="A0A0E2USI1"/>
<sequence length="49" mass="5649">MGKFQLDYKGMQQVERFHEKNSTKTASKKLAGKDLKAQFFEKAKKAAKK</sequence>
<reference evidence="1" key="1">
    <citation type="submission" date="2023-03" db="EMBL/GenBank/DDBJ databases">
        <authorList>
            <person name="Shen W."/>
            <person name="Cai J."/>
        </authorList>
    </citation>
    <scope>NUCLEOTIDE SEQUENCE</scope>
    <source>
        <strain evidence="1">P82-2</strain>
    </source>
</reference>
<comment type="caution">
    <text evidence="1">The sequence shown here is derived from an EMBL/GenBank/DDBJ whole genome shotgun (WGS) entry which is preliminary data.</text>
</comment>
<evidence type="ECO:0000313" key="1">
    <source>
        <dbReference type="EMBL" id="MDT2731161.1"/>
    </source>
</evidence>
<accession>A0A0E2USI1</accession>
<protein>
    <submittedName>
        <fullName evidence="1">Uncharacterized protein</fullName>
    </submittedName>
</protein>
<evidence type="ECO:0000313" key="2">
    <source>
        <dbReference type="Proteomes" id="UP001180515"/>
    </source>
</evidence>
<dbReference type="Proteomes" id="UP001180515">
    <property type="component" value="Unassembled WGS sequence"/>
</dbReference>
<dbReference type="RefSeq" id="WP_003108936.1">
    <property type="nucleotide sequence ID" value="NZ_BAWT01000011.1"/>
</dbReference>
<gene>
    <name evidence="1" type="ORF">P7G31_02685</name>
</gene>
<dbReference type="EMBL" id="JARQAG010000002">
    <property type="protein sequence ID" value="MDT2731161.1"/>
    <property type="molecule type" value="Genomic_DNA"/>
</dbReference>
<organism evidence="1 2">
    <name type="scientific">Streptococcus parauberis</name>
    <dbReference type="NCBI Taxonomy" id="1348"/>
    <lineage>
        <taxon>Bacteria</taxon>
        <taxon>Bacillati</taxon>
        <taxon>Bacillota</taxon>
        <taxon>Bacilli</taxon>
        <taxon>Lactobacillales</taxon>
        <taxon>Streptococcaceae</taxon>
        <taxon>Streptococcus</taxon>
    </lineage>
</organism>
<name>A0A0E2USI1_9STRE</name>